<dbReference type="InterPro" id="IPR058533">
    <property type="entry name" value="Cation_efflux_TM"/>
</dbReference>
<keyword evidence="4 7" id="KW-1133">Transmembrane helix</keyword>
<feature type="transmembrane region" description="Helical" evidence="7">
    <location>
        <begin position="115"/>
        <end position="136"/>
    </location>
</feature>
<dbReference type="PaxDb" id="2850-Phatr49057"/>
<keyword evidence="3" id="KW-0862">Zinc</keyword>
<evidence type="ECO:0000256" key="3">
    <source>
        <dbReference type="ARBA" id="ARBA00022906"/>
    </source>
</evidence>
<evidence type="ECO:0000256" key="2">
    <source>
        <dbReference type="ARBA" id="ARBA00022692"/>
    </source>
</evidence>
<reference evidence="9 10" key="1">
    <citation type="journal article" date="2008" name="Nature">
        <title>The Phaeodactylum genome reveals the evolutionary history of diatom genomes.</title>
        <authorList>
            <person name="Bowler C."/>
            <person name="Allen A.E."/>
            <person name="Badger J.H."/>
            <person name="Grimwood J."/>
            <person name="Jabbari K."/>
            <person name="Kuo A."/>
            <person name="Maheswari U."/>
            <person name="Martens C."/>
            <person name="Maumus F."/>
            <person name="Otillar R.P."/>
            <person name="Rayko E."/>
            <person name="Salamov A."/>
            <person name="Vandepoele K."/>
            <person name="Beszteri B."/>
            <person name="Gruber A."/>
            <person name="Heijde M."/>
            <person name="Katinka M."/>
            <person name="Mock T."/>
            <person name="Valentin K."/>
            <person name="Verret F."/>
            <person name="Berges J.A."/>
            <person name="Brownlee C."/>
            <person name="Cadoret J.P."/>
            <person name="Chiovitti A."/>
            <person name="Choi C.J."/>
            <person name="Coesel S."/>
            <person name="De Martino A."/>
            <person name="Detter J.C."/>
            <person name="Durkin C."/>
            <person name="Falciatore A."/>
            <person name="Fournet J."/>
            <person name="Haruta M."/>
            <person name="Huysman M.J."/>
            <person name="Jenkins B.D."/>
            <person name="Jiroutova K."/>
            <person name="Jorgensen R.E."/>
            <person name="Joubert Y."/>
            <person name="Kaplan A."/>
            <person name="Kroger N."/>
            <person name="Kroth P.G."/>
            <person name="La Roche J."/>
            <person name="Lindquist E."/>
            <person name="Lommer M."/>
            <person name="Martin-Jezequel V."/>
            <person name="Lopez P.J."/>
            <person name="Lucas S."/>
            <person name="Mangogna M."/>
            <person name="McGinnis K."/>
            <person name="Medlin L.K."/>
            <person name="Montsant A."/>
            <person name="Oudot-Le Secq M.P."/>
            <person name="Napoli C."/>
            <person name="Obornik M."/>
            <person name="Parker M.S."/>
            <person name="Petit J.L."/>
            <person name="Porcel B.M."/>
            <person name="Poulsen N."/>
            <person name="Robison M."/>
            <person name="Rychlewski L."/>
            <person name="Rynearson T.A."/>
            <person name="Schmutz J."/>
            <person name="Shapiro H."/>
            <person name="Siaut M."/>
            <person name="Stanley M."/>
            <person name="Sussman M.R."/>
            <person name="Taylor A.R."/>
            <person name="Vardi A."/>
            <person name="von Dassow P."/>
            <person name="Vyverman W."/>
            <person name="Willis A."/>
            <person name="Wyrwicz L.S."/>
            <person name="Rokhsar D.S."/>
            <person name="Weissenbach J."/>
            <person name="Armbrust E.V."/>
            <person name="Green B.R."/>
            <person name="Van de Peer Y."/>
            <person name="Grigoriev I.V."/>
        </authorList>
    </citation>
    <scope>NUCLEOTIDE SEQUENCE [LARGE SCALE GENOMIC DNA]</scope>
    <source>
        <strain evidence="9 10">CCAP 1055/1</strain>
    </source>
</reference>
<keyword evidence="10" id="KW-1185">Reference proteome</keyword>
<proteinExistence type="predicted"/>
<evidence type="ECO:0000256" key="1">
    <source>
        <dbReference type="ARBA" id="ARBA00004141"/>
    </source>
</evidence>
<feature type="transmembrane region" description="Helical" evidence="7">
    <location>
        <begin position="42"/>
        <end position="61"/>
    </location>
</feature>
<evidence type="ECO:0000259" key="8">
    <source>
        <dbReference type="Pfam" id="PF01545"/>
    </source>
</evidence>
<dbReference type="GO" id="GO:0005886">
    <property type="term" value="C:plasma membrane"/>
    <property type="evidence" value="ECO:0007669"/>
    <property type="project" value="TreeGrafter"/>
</dbReference>
<evidence type="ECO:0000256" key="5">
    <source>
        <dbReference type="ARBA" id="ARBA00023136"/>
    </source>
</evidence>
<evidence type="ECO:0000313" key="10">
    <source>
        <dbReference type="Proteomes" id="UP000000759"/>
    </source>
</evidence>
<evidence type="ECO:0000256" key="7">
    <source>
        <dbReference type="SAM" id="Phobius"/>
    </source>
</evidence>
<accession>B7G9C8</accession>
<sequence>MAPQERKDEVNQNVEDGRVSKRETSLVTNARSKPSDEYVLNFAFYSFIGFVAVQTVFAILANSQSMLADSEAMSVDALTYLFNACAERIKKRPFSEAELELPLRVRNYRRELRRLYLELVPPTISVSALLIITFYTLKEAYSTLVGDEEGNDEEDVSIGIMLFFSTANLLLDVVNVTCFARAGSAFGLEVIKRENTAIRRTMSGEAAENMSLLGNGDTNVDKNDGENYGTTTSISRPEGPPELVNLNMCSAWTHVCADTLRSTTVLVVSFIATIFPTIDASEADAVAAVIVSFVIIGSLFPLLQGLVLTAVQIASQHRHPVTA</sequence>
<comment type="subcellular location">
    <subcellularLocation>
        <location evidence="1">Membrane</location>
        <topology evidence="1">Multi-pass membrane protein</topology>
    </subcellularLocation>
</comment>
<dbReference type="OrthoDB" id="47927at2759"/>
<keyword evidence="3" id="KW-0864">Zinc transport</keyword>
<feature type="compositionally biased region" description="Basic and acidic residues" evidence="6">
    <location>
        <begin position="1"/>
        <end position="24"/>
    </location>
</feature>
<feature type="transmembrane region" description="Helical" evidence="7">
    <location>
        <begin position="285"/>
        <end position="308"/>
    </location>
</feature>
<dbReference type="SUPFAM" id="SSF161111">
    <property type="entry name" value="Cation efflux protein transmembrane domain-like"/>
    <property type="match status" value="1"/>
</dbReference>
<name>B7G9C8_PHATC</name>
<dbReference type="InterPro" id="IPR050681">
    <property type="entry name" value="CDF/SLC30A"/>
</dbReference>
<keyword evidence="5 7" id="KW-0472">Membrane</keyword>
<protein>
    <recommendedName>
        <fullName evidence="8">Cation efflux protein transmembrane domain-containing protein</fullName>
    </recommendedName>
</protein>
<evidence type="ECO:0000256" key="4">
    <source>
        <dbReference type="ARBA" id="ARBA00022989"/>
    </source>
</evidence>
<dbReference type="PANTHER" id="PTHR11562">
    <property type="entry name" value="CATION EFFLUX PROTEIN/ ZINC TRANSPORTER"/>
    <property type="match status" value="1"/>
</dbReference>
<feature type="transmembrane region" description="Helical" evidence="7">
    <location>
        <begin position="260"/>
        <end position="279"/>
    </location>
</feature>
<dbReference type="Proteomes" id="UP000000759">
    <property type="component" value="Chromosome 20"/>
</dbReference>
<reference evidence="10" key="2">
    <citation type="submission" date="2008-08" db="EMBL/GenBank/DDBJ databases">
        <authorList>
            <consortium name="Diatom Consortium"/>
            <person name="Grigoriev I."/>
            <person name="Grimwood J."/>
            <person name="Kuo A."/>
            <person name="Otillar R.P."/>
            <person name="Salamov A."/>
            <person name="Detter J.C."/>
            <person name="Lindquist E."/>
            <person name="Shapiro H."/>
            <person name="Lucas S."/>
            <person name="Glavina del Rio T."/>
            <person name="Pitluck S."/>
            <person name="Rokhsar D."/>
            <person name="Bowler C."/>
        </authorList>
    </citation>
    <scope>GENOME REANNOTATION</scope>
    <source>
        <strain evidence="10">CCAP 1055/1</strain>
    </source>
</reference>
<dbReference type="GeneID" id="7195427"/>
<dbReference type="RefSeq" id="XP_002183751.1">
    <property type="nucleotide sequence ID" value="XM_002183715.1"/>
</dbReference>
<dbReference type="Pfam" id="PF01545">
    <property type="entry name" value="Cation_efflux"/>
    <property type="match status" value="1"/>
</dbReference>
<evidence type="ECO:0000313" key="9">
    <source>
        <dbReference type="EMBL" id="EEC44933.1"/>
    </source>
</evidence>
<dbReference type="InParanoid" id="B7G9C8"/>
<keyword evidence="3" id="KW-0406">Ion transport</keyword>
<feature type="domain" description="Cation efflux protein transmembrane" evidence="8">
    <location>
        <begin position="125"/>
        <end position="303"/>
    </location>
</feature>
<evidence type="ECO:0000256" key="6">
    <source>
        <dbReference type="SAM" id="MobiDB-lite"/>
    </source>
</evidence>
<dbReference type="Gene3D" id="1.20.1510.10">
    <property type="entry name" value="Cation efflux protein transmembrane domain"/>
    <property type="match status" value="1"/>
</dbReference>
<feature type="region of interest" description="Disordered" evidence="6">
    <location>
        <begin position="1"/>
        <end position="25"/>
    </location>
</feature>
<keyword evidence="3" id="KW-0813">Transport</keyword>
<dbReference type="InterPro" id="IPR027469">
    <property type="entry name" value="Cation_efflux_TMD_sf"/>
</dbReference>
<organism evidence="9 10">
    <name type="scientific">Phaeodactylum tricornutum (strain CCAP 1055/1)</name>
    <dbReference type="NCBI Taxonomy" id="556484"/>
    <lineage>
        <taxon>Eukaryota</taxon>
        <taxon>Sar</taxon>
        <taxon>Stramenopiles</taxon>
        <taxon>Ochrophyta</taxon>
        <taxon>Bacillariophyta</taxon>
        <taxon>Bacillariophyceae</taxon>
        <taxon>Bacillariophycidae</taxon>
        <taxon>Naviculales</taxon>
        <taxon>Phaeodactylaceae</taxon>
        <taxon>Phaeodactylum</taxon>
    </lineage>
</organism>
<dbReference type="GO" id="GO:0005385">
    <property type="term" value="F:zinc ion transmembrane transporter activity"/>
    <property type="evidence" value="ECO:0007669"/>
    <property type="project" value="TreeGrafter"/>
</dbReference>
<keyword evidence="2 7" id="KW-0812">Transmembrane</keyword>
<dbReference type="AlphaFoldDB" id="B7G9C8"/>
<feature type="transmembrane region" description="Helical" evidence="7">
    <location>
        <begin position="156"/>
        <end position="174"/>
    </location>
</feature>
<dbReference type="KEGG" id="pti:PHATRDRAFT_49057"/>
<dbReference type="EMBL" id="CM000622">
    <property type="protein sequence ID" value="EEC44933.1"/>
    <property type="molecule type" value="Genomic_DNA"/>
</dbReference>
<dbReference type="HOGENOM" id="CLU_861843_0_0_1"/>
<gene>
    <name evidence="9" type="ORF">PHATRDRAFT_49057</name>
</gene>
<dbReference type="PANTHER" id="PTHR11562:SF17">
    <property type="entry name" value="RE54080P-RELATED"/>
    <property type="match status" value="1"/>
</dbReference>